<dbReference type="PROSITE" id="PS51257">
    <property type="entry name" value="PROKAR_LIPOPROTEIN"/>
    <property type="match status" value="1"/>
</dbReference>
<dbReference type="Proteomes" id="UP000478148">
    <property type="component" value="Unassembled WGS sequence"/>
</dbReference>
<reference evidence="1 2" key="1">
    <citation type="submission" date="2020-02" db="EMBL/GenBank/DDBJ databases">
        <title>Draft Genome Sequence of Verrucosispora sp. Strain CWR15, Isolated from Gulf of Mexico Sponge.</title>
        <authorList>
            <person name="Kennedy S.J."/>
            <person name="Cella E."/>
            <person name="Azarian T."/>
            <person name="Baker B.J."/>
            <person name="Shaw L.N."/>
        </authorList>
    </citation>
    <scope>NUCLEOTIDE SEQUENCE [LARGE SCALE GENOMIC DNA]</scope>
    <source>
        <strain evidence="1 2">CWR15</strain>
    </source>
</reference>
<comment type="caution">
    <text evidence="1">The sequence shown here is derived from an EMBL/GenBank/DDBJ whole genome shotgun (WGS) entry which is preliminary data.</text>
</comment>
<proteinExistence type="predicted"/>
<organism evidence="1 2">
    <name type="scientific">Verrucosispora sioxanthis</name>
    <dbReference type="NCBI Taxonomy" id="2499994"/>
    <lineage>
        <taxon>Bacteria</taxon>
        <taxon>Bacillati</taxon>
        <taxon>Actinomycetota</taxon>
        <taxon>Actinomycetes</taxon>
        <taxon>Micromonosporales</taxon>
        <taxon>Micromonosporaceae</taxon>
        <taxon>Micromonospora</taxon>
    </lineage>
</organism>
<evidence type="ECO:0000313" key="2">
    <source>
        <dbReference type="Proteomes" id="UP000478148"/>
    </source>
</evidence>
<keyword evidence="2" id="KW-1185">Reference proteome</keyword>
<accession>A0A6M1L1Z8</accession>
<dbReference type="EMBL" id="SAIY01000002">
    <property type="protein sequence ID" value="NGM12381.1"/>
    <property type="molecule type" value="Genomic_DNA"/>
</dbReference>
<evidence type="ECO:0000313" key="1">
    <source>
        <dbReference type="EMBL" id="NGM12381.1"/>
    </source>
</evidence>
<dbReference type="AlphaFoldDB" id="A0A6M1L1Z8"/>
<dbReference type="RefSeq" id="WP_164446260.1">
    <property type="nucleotide sequence ID" value="NZ_SAIY01000002.1"/>
</dbReference>
<sequence>MDRIVVPNRKPQHVLVFLLCTLLMLCGCTSSTVEDSGEGIPKPESPILSDDSLRAILLDSWVSDGQSGYFIDGAWDEASSPFSIYDTWWNIVELERRGGSLSSLQAGSVERWIVSAAAGQKRASELPPIAQISYAVKISEKIGIEIDPVRIEQGLRSLYRDGMYAASKDSEANWGSTSLAVEVLATVDLPVPPSVVDNIRMVIEQPVVDRKSAVSVLLPALEAAVALGPDMLSARIEEERLSQIDGVLGRHRDPAWLGAKAALSRIAKNLHGEIRPLSDEDCTEIINPAGFVQFEPGRPSDAQLNFYAASLGCKVKGASTPPHSPAGWPSPTAVATSIRATIAGLRLAEMLDLPLEGYQRLVSKTFDTEWLPAYQAQPREPSFTSSLAEMRLRLLLSIVGHGRQALIEAAVEGPPSSYNDDVSRLVLGLSKMHRSEEPGFPLAEPESDAEPSSIFGAAIEEIRFRAGLSEDSHTVALEAIERLRLPDGTYRMGLGAESAEASMTASALALWISGVKWDPETWATLGFCSPAGCRELSLDTKAEKKLSLTVLALYRSCQVPGCGGFFPLVI</sequence>
<protein>
    <submittedName>
        <fullName evidence="1">Uncharacterized protein</fullName>
    </submittedName>
</protein>
<gene>
    <name evidence="1" type="ORF">ENC19_06710</name>
</gene>
<name>A0A6M1L1Z8_9ACTN</name>